<dbReference type="SUPFAM" id="SSF51445">
    <property type="entry name" value="(Trans)glycosidases"/>
    <property type="match status" value="1"/>
</dbReference>
<name>B9K9U3_THENN</name>
<dbReference type="Proteomes" id="UP000000445">
    <property type="component" value="Chromosome"/>
</dbReference>
<keyword evidence="6" id="KW-1185">Reference proteome</keyword>
<dbReference type="GO" id="GO:0004553">
    <property type="term" value="F:hydrolase activity, hydrolyzing O-glycosyl compounds"/>
    <property type="evidence" value="ECO:0007669"/>
    <property type="project" value="InterPro"/>
</dbReference>
<dbReference type="AlphaFoldDB" id="B9K9U3"/>
<feature type="domain" description="Glycosyl hydrolase family 31 C-terminal" evidence="4">
    <location>
        <begin position="539"/>
        <end position="622"/>
    </location>
</feature>
<gene>
    <name evidence="5" type="ordered locus">CTN_1550</name>
</gene>
<dbReference type="SUPFAM" id="SSF74650">
    <property type="entry name" value="Galactose mutarotase-like"/>
    <property type="match status" value="1"/>
</dbReference>
<evidence type="ECO:0000313" key="6">
    <source>
        <dbReference type="Proteomes" id="UP000000445"/>
    </source>
</evidence>
<dbReference type="PANTHER" id="PTHR46959:SF2">
    <property type="entry name" value="SULFOQUINOVOSIDASE"/>
    <property type="match status" value="1"/>
</dbReference>
<dbReference type="EMBL" id="CP000916">
    <property type="protein sequence ID" value="ACM23726.1"/>
    <property type="molecule type" value="Genomic_DNA"/>
</dbReference>
<sequence>MMIKHEIKGNQFYVAVNDHILISSKNIWEGFGKERIKEYHGHFTIKSTVKEYYPFKGSIELVSENPFEIHIKSSRDINRLLIKTELAKDEVIFGGGEQYSELNLKGKRFPLFVQEQGVGRGKNLISLLAYLKKVRGSWYSTYFPQPVFFSNKGYGIVFKTYAPMIVDLRKNIALFEIWSNECNIIVLSGTLEEMVRDLFKIFGGAFDYEDWMFGVWLASQGGTENIERIIKTAREWNIPVHAVWAQDWCGKVYTKFGRQVFWNWEYDKEDYHDLPEYIKKWHEEGIRFLGYINPFLNKEGNLYKEALEKGYLVKKKDGSVYDIVVTTFPAGLIDLSNPDAFEWYKSIILNNMISIGMDGWMADFGEYLPMDAVLKYSSGKEYHNKYPVEWARLNFEAVKASSKKVVYFMRAGFLGSTRFCPAFWTGDQNVDWSFSDGLPTVIPAMTSSSLCGVRHIHFDIGGYTSLFWMKRTPELFMRWTEIAAFSPVMRTHQTNRPVSNIQFDSNHDILRHFSKMANMHVLLIDYLKVEFKKAIDENLPVVKHLALNYPEDPESWQIKYQYLLGNDILVAPVLKKKTRKWKVFLPRREKWVHLWTEKMFSGGWIEIDAPLGEPPVFVRLGSEFLEKILAASRDVQELR</sequence>
<dbReference type="PANTHER" id="PTHR46959">
    <property type="entry name" value="SULFOQUINOVOSIDASE"/>
    <property type="match status" value="1"/>
</dbReference>
<dbReference type="InterPro" id="IPR052990">
    <property type="entry name" value="Sulfoquinovosidase_GH31"/>
</dbReference>
<evidence type="ECO:0000256" key="1">
    <source>
        <dbReference type="ARBA" id="ARBA00007806"/>
    </source>
</evidence>
<keyword evidence="2" id="KW-0326">Glycosidase</keyword>
<reference evidence="5 6" key="1">
    <citation type="journal article" date="2009" name="Biosci. Biotechnol. Biochem.">
        <title>WeGAS: a web-based microbial genome annotation system.</title>
        <authorList>
            <person name="Lee D."/>
            <person name="Seo H."/>
            <person name="Park C."/>
            <person name="Park K."/>
        </authorList>
    </citation>
    <scope>NUCLEOTIDE SEQUENCE [LARGE SCALE GENOMIC DNA]</scope>
    <source>
        <strain evidence="6">ATCC 49049 / DSM 4359 / NBRC 107923 / NS-E</strain>
    </source>
</reference>
<dbReference type="STRING" id="309803.CTN_1550"/>
<dbReference type="SUPFAM" id="SSF51011">
    <property type="entry name" value="Glycosyl hydrolase domain"/>
    <property type="match status" value="1"/>
</dbReference>
<dbReference type="Pfam" id="PF21365">
    <property type="entry name" value="Glyco_hydro_31_3rd"/>
    <property type="match status" value="1"/>
</dbReference>
<dbReference type="Gene3D" id="3.20.20.80">
    <property type="entry name" value="Glycosidases"/>
    <property type="match status" value="1"/>
</dbReference>
<evidence type="ECO:0000313" key="5">
    <source>
        <dbReference type="EMBL" id="ACM23726.1"/>
    </source>
</evidence>
<dbReference type="InterPro" id="IPR000322">
    <property type="entry name" value="Glyco_hydro_31_TIM"/>
</dbReference>
<dbReference type="Pfam" id="PF01055">
    <property type="entry name" value="Glyco_hydro_31_2nd"/>
    <property type="match status" value="1"/>
</dbReference>
<dbReference type="InterPro" id="IPR048395">
    <property type="entry name" value="Glyco_hydro_31_C"/>
</dbReference>
<evidence type="ECO:0000256" key="2">
    <source>
        <dbReference type="RuleBase" id="RU361185"/>
    </source>
</evidence>
<evidence type="ECO:0000259" key="4">
    <source>
        <dbReference type="Pfam" id="PF21365"/>
    </source>
</evidence>
<dbReference type="InterPro" id="IPR011013">
    <property type="entry name" value="Gal_mutarotase_sf_dom"/>
</dbReference>
<dbReference type="GO" id="GO:0030246">
    <property type="term" value="F:carbohydrate binding"/>
    <property type="evidence" value="ECO:0007669"/>
    <property type="project" value="InterPro"/>
</dbReference>
<protein>
    <submittedName>
        <fullName evidence="5">Alpha-glucosidase</fullName>
    </submittedName>
</protein>
<dbReference type="InterPro" id="IPR044112">
    <property type="entry name" value="YihQ_TIM-like"/>
</dbReference>
<proteinExistence type="inferred from homology"/>
<dbReference type="HOGENOM" id="CLU_017110_0_1_0"/>
<dbReference type="Gene3D" id="2.60.40.1760">
    <property type="entry name" value="glycosyl hydrolase (family 31)"/>
    <property type="match status" value="1"/>
</dbReference>
<dbReference type="CDD" id="cd06594">
    <property type="entry name" value="GH31_glucosidase_YihQ"/>
    <property type="match status" value="1"/>
</dbReference>
<organism evidence="5 6">
    <name type="scientific">Thermotoga neapolitana (strain ATCC 49049 / DSM 4359 / NBRC 107923 / NS-E)</name>
    <dbReference type="NCBI Taxonomy" id="309803"/>
    <lineage>
        <taxon>Bacteria</taxon>
        <taxon>Thermotogati</taxon>
        <taxon>Thermotogota</taxon>
        <taxon>Thermotogae</taxon>
        <taxon>Thermotogales</taxon>
        <taxon>Thermotogaceae</taxon>
        <taxon>Thermotoga</taxon>
    </lineage>
</organism>
<dbReference type="CAZy" id="GH31">
    <property type="family name" value="Glycoside Hydrolase Family 31"/>
</dbReference>
<dbReference type="GO" id="GO:0005975">
    <property type="term" value="P:carbohydrate metabolic process"/>
    <property type="evidence" value="ECO:0007669"/>
    <property type="project" value="InterPro"/>
</dbReference>
<dbReference type="eggNOG" id="COG1501">
    <property type="taxonomic scope" value="Bacteria"/>
</dbReference>
<dbReference type="KEGG" id="tna:CTN_1550"/>
<dbReference type="InterPro" id="IPR013780">
    <property type="entry name" value="Glyco_hydro_b"/>
</dbReference>
<dbReference type="Gene3D" id="2.60.40.1180">
    <property type="entry name" value="Golgi alpha-mannosidase II"/>
    <property type="match status" value="1"/>
</dbReference>
<evidence type="ECO:0000259" key="3">
    <source>
        <dbReference type="Pfam" id="PF01055"/>
    </source>
</evidence>
<dbReference type="CDD" id="cd14752">
    <property type="entry name" value="GH31_N"/>
    <property type="match status" value="1"/>
</dbReference>
<accession>B9K9U3</accession>
<dbReference type="NCBIfam" id="NF007746">
    <property type="entry name" value="PRK10426.1"/>
    <property type="match status" value="1"/>
</dbReference>
<dbReference type="InterPro" id="IPR017853">
    <property type="entry name" value="GH"/>
</dbReference>
<comment type="similarity">
    <text evidence="1 2">Belongs to the glycosyl hydrolase 31 family.</text>
</comment>
<feature type="domain" description="Glycoside hydrolase family 31 TIM barrel" evidence="3">
    <location>
        <begin position="210"/>
        <end position="527"/>
    </location>
</feature>
<keyword evidence="2" id="KW-0378">Hydrolase</keyword>